<keyword evidence="4 6" id="KW-1133">Transmembrane helix</keyword>
<evidence type="ECO:0000256" key="6">
    <source>
        <dbReference type="SAM" id="Phobius"/>
    </source>
</evidence>
<dbReference type="PANTHER" id="PTHR30086">
    <property type="entry name" value="ARGININE EXPORTER PROTEIN ARGO"/>
    <property type="match status" value="1"/>
</dbReference>
<dbReference type="Pfam" id="PF01810">
    <property type="entry name" value="LysE"/>
    <property type="match status" value="1"/>
</dbReference>
<accession>A0ABT7XKZ1</accession>
<gene>
    <name evidence="7" type="ORF">QU481_06070</name>
</gene>
<keyword evidence="3 6" id="KW-0812">Transmembrane</keyword>
<dbReference type="InterPro" id="IPR001123">
    <property type="entry name" value="LeuE-type"/>
</dbReference>
<evidence type="ECO:0000313" key="8">
    <source>
        <dbReference type="Proteomes" id="UP001168540"/>
    </source>
</evidence>
<dbReference type="EMBL" id="JAUEDK010000007">
    <property type="protein sequence ID" value="MDN0074461.1"/>
    <property type="molecule type" value="Genomic_DNA"/>
</dbReference>
<dbReference type="Proteomes" id="UP001168540">
    <property type="component" value="Unassembled WGS sequence"/>
</dbReference>
<protein>
    <submittedName>
        <fullName evidence="7">LysE family transporter</fullName>
    </submittedName>
</protein>
<reference evidence="7" key="1">
    <citation type="submission" date="2023-06" db="EMBL/GenBank/DDBJ databases">
        <authorList>
            <person name="Zhang S."/>
        </authorList>
    </citation>
    <scope>NUCLEOTIDE SEQUENCE</scope>
    <source>
        <strain evidence="7">SG2303</strain>
    </source>
</reference>
<sequence>MSGVALFSQALLVGWAIAAPVGPIGLLVIERTLRYGRAAGLVTGLGAASADALYATVGVAGLGMLTAWLTRLALPLALFGSGFLIWLGVATLRRAPAERAAAGAGAGLAGYAVSAFALTLSNPLTVLSFVAVFAGLAGRQAPGAVAGVVMITGVFCGSVLWWLMLAGTVGWLGGKLSTCWRRRIDTLCGLLLLGFGAALGVRALLG</sequence>
<comment type="caution">
    <text evidence="7">The sequence shown here is derived from an EMBL/GenBank/DDBJ whole genome shotgun (WGS) entry which is preliminary data.</text>
</comment>
<feature type="transmembrane region" description="Helical" evidence="6">
    <location>
        <begin position="104"/>
        <end position="137"/>
    </location>
</feature>
<feature type="transmembrane region" description="Helical" evidence="6">
    <location>
        <begin position="143"/>
        <end position="172"/>
    </location>
</feature>
<evidence type="ECO:0000256" key="4">
    <source>
        <dbReference type="ARBA" id="ARBA00022989"/>
    </source>
</evidence>
<evidence type="ECO:0000256" key="3">
    <source>
        <dbReference type="ARBA" id="ARBA00022692"/>
    </source>
</evidence>
<keyword evidence="5 6" id="KW-0472">Membrane</keyword>
<evidence type="ECO:0000256" key="1">
    <source>
        <dbReference type="ARBA" id="ARBA00004651"/>
    </source>
</evidence>
<keyword evidence="8" id="KW-1185">Reference proteome</keyword>
<evidence type="ECO:0000256" key="2">
    <source>
        <dbReference type="ARBA" id="ARBA00022475"/>
    </source>
</evidence>
<organism evidence="7 8">
    <name type="scientific">Crenobacter oryzisoli</name>
    <dbReference type="NCBI Taxonomy" id="3056844"/>
    <lineage>
        <taxon>Bacteria</taxon>
        <taxon>Pseudomonadati</taxon>
        <taxon>Pseudomonadota</taxon>
        <taxon>Betaproteobacteria</taxon>
        <taxon>Neisseriales</taxon>
        <taxon>Neisseriaceae</taxon>
        <taxon>Crenobacter</taxon>
    </lineage>
</organism>
<feature type="transmembrane region" description="Helical" evidence="6">
    <location>
        <begin position="184"/>
        <end position="205"/>
    </location>
</feature>
<feature type="transmembrane region" description="Helical" evidence="6">
    <location>
        <begin position="72"/>
        <end position="92"/>
    </location>
</feature>
<comment type="subcellular location">
    <subcellularLocation>
        <location evidence="1">Cell membrane</location>
        <topology evidence="1">Multi-pass membrane protein</topology>
    </subcellularLocation>
</comment>
<feature type="transmembrane region" description="Helical" evidence="6">
    <location>
        <begin position="6"/>
        <end position="29"/>
    </location>
</feature>
<feature type="transmembrane region" description="Helical" evidence="6">
    <location>
        <begin position="41"/>
        <end position="66"/>
    </location>
</feature>
<dbReference type="RefSeq" id="WP_289829031.1">
    <property type="nucleotide sequence ID" value="NZ_JAUEDK010000007.1"/>
</dbReference>
<dbReference type="PANTHER" id="PTHR30086:SF20">
    <property type="entry name" value="ARGININE EXPORTER PROTEIN ARGO-RELATED"/>
    <property type="match status" value="1"/>
</dbReference>
<proteinExistence type="predicted"/>
<evidence type="ECO:0000313" key="7">
    <source>
        <dbReference type="EMBL" id="MDN0074461.1"/>
    </source>
</evidence>
<name>A0ABT7XKZ1_9NEIS</name>
<evidence type="ECO:0000256" key="5">
    <source>
        <dbReference type="ARBA" id="ARBA00023136"/>
    </source>
</evidence>
<keyword evidence="2" id="KW-1003">Cell membrane</keyword>